<name>A0AAD8MBD6_9APIA</name>
<protein>
    <submittedName>
        <fullName evidence="3">Interleukin-16 like</fullName>
    </submittedName>
</protein>
<keyword evidence="1" id="KW-0812">Transmembrane</keyword>
<evidence type="ECO:0000256" key="1">
    <source>
        <dbReference type="SAM" id="Phobius"/>
    </source>
</evidence>
<keyword evidence="4" id="KW-1185">Reference proteome</keyword>
<reference evidence="3" key="2">
    <citation type="submission" date="2023-05" db="EMBL/GenBank/DDBJ databases">
        <authorList>
            <person name="Schelkunov M.I."/>
        </authorList>
    </citation>
    <scope>NUCLEOTIDE SEQUENCE</scope>
    <source>
        <strain evidence="3">Hsosn_3</strain>
        <tissue evidence="3">Leaf</tissue>
    </source>
</reference>
<dbReference type="Proteomes" id="UP001237642">
    <property type="component" value="Unassembled WGS sequence"/>
</dbReference>
<keyword evidence="1" id="KW-0472">Membrane</keyword>
<sequence>MSGGVGPVSEISAPKDEENEAIMKEKQEHKVFNKPQRSNNFSHLQQLNALVVIIVLSASGMVSIQDFAFVVFTLFYMYFISKVVFPTYSSAADAPVFGEKNRILGLYVFIGAMIGLFLPIAYIFEGILEGDKEGIQAAVPHVFLLASQVFMEGVAFSDRFSLPIRVFVPVVYNSARIFTIMDWLRTEISKGHREFSGSERRLFVGRALAMANMAFWCFNLFGFLLPFYLPKAFKAYYASSPEMKKAA</sequence>
<feature type="transmembrane region" description="Helical" evidence="1">
    <location>
        <begin position="204"/>
        <end position="229"/>
    </location>
</feature>
<reference evidence="3" key="1">
    <citation type="submission" date="2023-02" db="EMBL/GenBank/DDBJ databases">
        <title>Genome of toxic invasive species Heracleum sosnowskyi carries increased number of genes despite the absence of recent whole-genome duplications.</title>
        <authorList>
            <person name="Schelkunov M."/>
            <person name="Shtratnikova V."/>
            <person name="Makarenko M."/>
            <person name="Klepikova A."/>
            <person name="Omelchenko D."/>
            <person name="Novikova G."/>
            <person name="Obukhova E."/>
            <person name="Bogdanov V."/>
            <person name="Penin A."/>
            <person name="Logacheva M."/>
        </authorList>
    </citation>
    <scope>NUCLEOTIDE SEQUENCE</scope>
    <source>
        <strain evidence="3">Hsosn_3</strain>
        <tissue evidence="3">Leaf</tissue>
    </source>
</reference>
<dbReference type="InterPro" id="IPR056635">
    <property type="entry name" value="DUF7733"/>
</dbReference>
<dbReference type="Pfam" id="PF24867">
    <property type="entry name" value="DUF7733"/>
    <property type="match status" value="1"/>
</dbReference>
<proteinExistence type="predicted"/>
<dbReference type="EMBL" id="JAUIZM010000009">
    <property type="protein sequence ID" value="KAK1366587.1"/>
    <property type="molecule type" value="Genomic_DNA"/>
</dbReference>
<feature type="transmembrane region" description="Helical" evidence="1">
    <location>
        <begin position="47"/>
        <end position="80"/>
    </location>
</feature>
<keyword evidence="1" id="KW-1133">Transmembrane helix</keyword>
<feature type="transmembrane region" description="Helical" evidence="1">
    <location>
        <begin position="104"/>
        <end position="125"/>
    </location>
</feature>
<evidence type="ECO:0000313" key="4">
    <source>
        <dbReference type="Proteomes" id="UP001237642"/>
    </source>
</evidence>
<feature type="domain" description="DUF7733" evidence="2">
    <location>
        <begin position="44"/>
        <end position="237"/>
    </location>
</feature>
<accession>A0AAD8MBD6</accession>
<dbReference type="AlphaFoldDB" id="A0AAD8MBD6"/>
<dbReference type="PANTHER" id="PTHR33829">
    <property type="entry name" value="OSJNBA0044M19.10 PROTEIN"/>
    <property type="match status" value="1"/>
</dbReference>
<comment type="caution">
    <text evidence="3">The sequence shown here is derived from an EMBL/GenBank/DDBJ whole genome shotgun (WGS) entry which is preliminary data.</text>
</comment>
<organism evidence="3 4">
    <name type="scientific">Heracleum sosnowskyi</name>
    <dbReference type="NCBI Taxonomy" id="360622"/>
    <lineage>
        <taxon>Eukaryota</taxon>
        <taxon>Viridiplantae</taxon>
        <taxon>Streptophyta</taxon>
        <taxon>Embryophyta</taxon>
        <taxon>Tracheophyta</taxon>
        <taxon>Spermatophyta</taxon>
        <taxon>Magnoliopsida</taxon>
        <taxon>eudicotyledons</taxon>
        <taxon>Gunneridae</taxon>
        <taxon>Pentapetalae</taxon>
        <taxon>asterids</taxon>
        <taxon>campanulids</taxon>
        <taxon>Apiales</taxon>
        <taxon>Apiaceae</taxon>
        <taxon>Apioideae</taxon>
        <taxon>apioid superclade</taxon>
        <taxon>Tordylieae</taxon>
        <taxon>Tordyliinae</taxon>
        <taxon>Heracleum</taxon>
    </lineage>
</organism>
<evidence type="ECO:0000313" key="3">
    <source>
        <dbReference type="EMBL" id="KAK1366587.1"/>
    </source>
</evidence>
<evidence type="ECO:0000259" key="2">
    <source>
        <dbReference type="Pfam" id="PF24867"/>
    </source>
</evidence>
<gene>
    <name evidence="3" type="ORF">POM88_042148</name>
</gene>
<dbReference type="PANTHER" id="PTHR33829:SF1">
    <property type="entry name" value="TRANSMEMBRANE PROTEIN"/>
    <property type="match status" value="1"/>
</dbReference>